<reference evidence="5 6" key="1">
    <citation type="submission" date="2018-05" db="EMBL/GenBank/DDBJ databases">
        <title>Genomic Encyclopedia of Archaeal and Bacterial Type Strains, Phase II (KMG-II): from individual species to whole genera.</title>
        <authorList>
            <person name="Goeker M."/>
        </authorList>
    </citation>
    <scope>NUCLEOTIDE SEQUENCE [LARGE SCALE GENOMIC DNA]</scope>
    <source>
        <strain evidence="5 6">DSM 22637</strain>
    </source>
</reference>
<dbReference type="InterPro" id="IPR000184">
    <property type="entry name" value="Bac_surfAg_D15"/>
</dbReference>
<evidence type="ECO:0000256" key="2">
    <source>
        <dbReference type="ARBA" id="ARBA00023136"/>
    </source>
</evidence>
<keyword evidence="6" id="KW-1185">Reference proteome</keyword>
<dbReference type="RefSeq" id="WP_109683271.1">
    <property type="nucleotide sequence ID" value="NZ_QGGP01000008.1"/>
</dbReference>
<dbReference type="AlphaFoldDB" id="A0A316DI75"/>
<feature type="signal peptide" evidence="3">
    <location>
        <begin position="1"/>
        <end position="20"/>
    </location>
</feature>
<dbReference type="Gene3D" id="2.40.160.50">
    <property type="entry name" value="membrane protein fhac: a member of the omp85/tpsb transporter family"/>
    <property type="match status" value="1"/>
</dbReference>
<name>A0A316DI75_9FLAO</name>
<dbReference type="OrthoDB" id="9771071at2"/>
<dbReference type="Pfam" id="PF01103">
    <property type="entry name" value="Omp85"/>
    <property type="match status" value="1"/>
</dbReference>
<evidence type="ECO:0000259" key="4">
    <source>
        <dbReference type="Pfam" id="PF01103"/>
    </source>
</evidence>
<dbReference type="EMBL" id="QGGP01000008">
    <property type="protein sequence ID" value="PWK17585.1"/>
    <property type="molecule type" value="Genomic_DNA"/>
</dbReference>
<accession>A0A316DI75</accession>
<sequence>MKKTVFFILICLFIIPNSFGQNKDDVIKSDTINKKNKKIQLVAFPIVFYTPETSFGFGAGGQIFLLNQKNIYNDRVSNVFVDFIMTSKKQFILDVIPQIYFGKGDYFLDMNFKWKIFPNDFWGIGNTTPNSNLESYDMTSQILKVSFLKRLPPDLNFGFEYIYENHDVTKVEEGGLLSTGEILGSDGAVISGFGIIFNLDSRNNVGSPTSGHLLKMNAQFSSELFGATETYNKFIADLRTYQKISNKSIVALQLLYEGNYGNAPFQGLAWYGGGNKTRGYYQGRYIDNSLYLIQAEYRYRFKPRFALAGFGLFGKVASDQKQLFSLNDLKPSAGGGLRFKLLKNQDTWVRLDAGIGIDGSSGIYFGVNEAF</sequence>
<feature type="chain" id="PRO_5016328982" evidence="3">
    <location>
        <begin position="21"/>
        <end position="371"/>
    </location>
</feature>
<proteinExistence type="predicted"/>
<comment type="caution">
    <text evidence="5">The sequence shown here is derived from an EMBL/GenBank/DDBJ whole genome shotgun (WGS) entry which is preliminary data.</text>
</comment>
<dbReference type="Proteomes" id="UP000245430">
    <property type="component" value="Unassembled WGS sequence"/>
</dbReference>
<evidence type="ECO:0000313" key="5">
    <source>
        <dbReference type="EMBL" id="PWK17585.1"/>
    </source>
</evidence>
<comment type="subcellular location">
    <subcellularLocation>
        <location evidence="1">Membrane</location>
    </subcellularLocation>
</comment>
<gene>
    <name evidence="5" type="ORF">LX78_02687</name>
</gene>
<organism evidence="5 6">
    <name type="scientific">Xanthomarina spongicola</name>
    <dbReference type="NCBI Taxonomy" id="570520"/>
    <lineage>
        <taxon>Bacteria</taxon>
        <taxon>Pseudomonadati</taxon>
        <taxon>Bacteroidota</taxon>
        <taxon>Flavobacteriia</taxon>
        <taxon>Flavobacteriales</taxon>
        <taxon>Flavobacteriaceae</taxon>
        <taxon>Xanthomarina</taxon>
    </lineage>
</organism>
<evidence type="ECO:0000256" key="1">
    <source>
        <dbReference type="ARBA" id="ARBA00004370"/>
    </source>
</evidence>
<dbReference type="GO" id="GO:0019867">
    <property type="term" value="C:outer membrane"/>
    <property type="evidence" value="ECO:0007669"/>
    <property type="project" value="InterPro"/>
</dbReference>
<evidence type="ECO:0000256" key="3">
    <source>
        <dbReference type="SAM" id="SignalP"/>
    </source>
</evidence>
<keyword evidence="3" id="KW-0732">Signal</keyword>
<feature type="domain" description="Bacterial surface antigen (D15)" evidence="4">
    <location>
        <begin position="111"/>
        <end position="340"/>
    </location>
</feature>
<protein>
    <submittedName>
        <fullName evidence="5">Surface antigen-like protein</fullName>
    </submittedName>
</protein>
<evidence type="ECO:0000313" key="6">
    <source>
        <dbReference type="Proteomes" id="UP000245430"/>
    </source>
</evidence>
<keyword evidence="2" id="KW-0472">Membrane</keyword>